<evidence type="ECO:0000256" key="6">
    <source>
        <dbReference type="ARBA" id="ARBA00023016"/>
    </source>
</evidence>
<gene>
    <name evidence="12" type="primary">MCYN0354</name>
    <name evidence="12" type="ORF">NCTC10186_00294</name>
</gene>
<comment type="catalytic activity">
    <reaction evidence="8 10">
        <text>Hydrolysis of proteins in presence of ATP.</text>
        <dbReference type="EC" id="3.4.21.53"/>
    </reaction>
</comment>
<dbReference type="NCBIfam" id="TIGR00763">
    <property type="entry name" value="lon"/>
    <property type="match status" value="1"/>
</dbReference>
<dbReference type="Pfam" id="PF22667">
    <property type="entry name" value="Lon_lid"/>
    <property type="match status" value="1"/>
</dbReference>
<keyword evidence="6" id="KW-0346">Stress response</keyword>
<dbReference type="InterPro" id="IPR008269">
    <property type="entry name" value="Lon_proteolytic"/>
</dbReference>
<dbReference type="AlphaFoldDB" id="A0A449AZ92"/>
<dbReference type="PROSITE" id="PS51786">
    <property type="entry name" value="LON_PROTEOLYTIC"/>
    <property type="match status" value="1"/>
</dbReference>
<evidence type="ECO:0000256" key="8">
    <source>
        <dbReference type="ARBA" id="ARBA00050665"/>
    </source>
</evidence>
<comment type="similarity">
    <text evidence="10">Belongs to the peptidase S16 family.</text>
</comment>
<evidence type="ECO:0000313" key="12">
    <source>
        <dbReference type="EMBL" id="VEU72821.1"/>
    </source>
</evidence>
<dbReference type="KEGG" id="mgal:NCTC10186_00294"/>
<comment type="function">
    <text evidence="9">ATP-dependent serine protease that mediates the selective degradation of mutant and abnormal proteins as well as certain short-lived regulatory proteins. Required for cellular homeostasis and for survival from DNA damage and developmental changes induced by stress. Degrades polypeptides processively to yield small peptide fragments that are 5 to 10 amino acids long. Binds to DNA in a double-stranded, site-specific manner.</text>
</comment>
<keyword evidence="4 10" id="KW-0720">Serine protease</keyword>
<dbReference type="PANTHER" id="PTHR10046">
    <property type="entry name" value="ATP DEPENDENT LON PROTEASE FAMILY MEMBER"/>
    <property type="match status" value="1"/>
</dbReference>
<dbReference type="Gene3D" id="1.10.8.60">
    <property type="match status" value="1"/>
</dbReference>
<dbReference type="InterPro" id="IPR003593">
    <property type="entry name" value="AAA+_ATPase"/>
</dbReference>
<reference evidence="12 13" key="1">
    <citation type="submission" date="2019-01" db="EMBL/GenBank/DDBJ databases">
        <authorList>
            <consortium name="Pathogen Informatics"/>
        </authorList>
    </citation>
    <scope>NUCLEOTIDE SEQUENCE [LARGE SCALE GENOMIC DNA]</scope>
    <source>
        <strain evidence="12 13">NCTC10186</strain>
    </source>
</reference>
<dbReference type="InterPro" id="IPR027065">
    <property type="entry name" value="Lon_Prtase"/>
</dbReference>
<name>A0A449AZ92_9BACT</name>
<dbReference type="GO" id="GO:0016887">
    <property type="term" value="F:ATP hydrolysis activity"/>
    <property type="evidence" value="ECO:0007669"/>
    <property type="project" value="InterPro"/>
</dbReference>
<evidence type="ECO:0000256" key="1">
    <source>
        <dbReference type="ARBA" id="ARBA00022670"/>
    </source>
</evidence>
<dbReference type="FunFam" id="3.40.50.300:FF:000021">
    <property type="entry name" value="Lon protease homolog"/>
    <property type="match status" value="1"/>
</dbReference>
<protein>
    <recommendedName>
        <fullName evidence="10">endopeptidase La</fullName>
        <ecNumber evidence="10">3.4.21.53</ecNumber>
    </recommendedName>
</protein>
<dbReference type="SMART" id="SM00382">
    <property type="entry name" value="AAA"/>
    <property type="match status" value="1"/>
</dbReference>
<keyword evidence="5" id="KW-0067">ATP-binding</keyword>
<dbReference type="InterPro" id="IPR020568">
    <property type="entry name" value="Ribosomal_Su5_D2-typ_SF"/>
</dbReference>
<dbReference type="Gene3D" id="1.20.5.5270">
    <property type="match status" value="1"/>
</dbReference>
<dbReference type="Gene3D" id="3.40.50.300">
    <property type="entry name" value="P-loop containing nucleotide triphosphate hydrolases"/>
    <property type="match status" value="1"/>
</dbReference>
<feature type="domain" description="Lon proteolytic" evidence="11">
    <location>
        <begin position="694"/>
        <end position="875"/>
    </location>
</feature>
<comment type="subunit">
    <text evidence="7">Homohexamer. Organized in a ring with a central cavity.</text>
</comment>
<keyword evidence="1 10" id="KW-0645">Protease</keyword>
<dbReference type="Pfam" id="PF00004">
    <property type="entry name" value="AAA"/>
    <property type="match status" value="1"/>
</dbReference>
<organism evidence="12 13">
    <name type="scientific">Mycoplasmopsis gallopavonis</name>
    <dbReference type="NCBI Taxonomy" id="76629"/>
    <lineage>
        <taxon>Bacteria</taxon>
        <taxon>Bacillati</taxon>
        <taxon>Mycoplasmatota</taxon>
        <taxon>Mycoplasmoidales</taxon>
        <taxon>Metamycoplasmataceae</taxon>
        <taxon>Mycoplasmopsis</taxon>
    </lineage>
</organism>
<evidence type="ECO:0000256" key="10">
    <source>
        <dbReference type="PROSITE-ProRule" id="PRU01122"/>
    </source>
</evidence>
<feature type="active site" evidence="10">
    <location>
        <position position="824"/>
    </location>
</feature>
<evidence type="ECO:0000256" key="4">
    <source>
        <dbReference type="ARBA" id="ARBA00022825"/>
    </source>
</evidence>
<dbReference type="GO" id="GO:0030163">
    <property type="term" value="P:protein catabolic process"/>
    <property type="evidence" value="ECO:0007669"/>
    <property type="project" value="InterPro"/>
</dbReference>
<dbReference type="SUPFAM" id="SSF54211">
    <property type="entry name" value="Ribosomal protein S5 domain 2-like"/>
    <property type="match status" value="1"/>
</dbReference>
<evidence type="ECO:0000256" key="5">
    <source>
        <dbReference type="ARBA" id="ARBA00022840"/>
    </source>
</evidence>
<evidence type="ECO:0000259" key="11">
    <source>
        <dbReference type="PROSITE" id="PS51786"/>
    </source>
</evidence>
<dbReference type="EC" id="3.4.21.53" evidence="10"/>
<dbReference type="InterPro" id="IPR054594">
    <property type="entry name" value="Lon_lid"/>
</dbReference>
<proteinExistence type="inferred from homology"/>
<dbReference type="GO" id="GO:0005524">
    <property type="term" value="F:ATP binding"/>
    <property type="evidence" value="ECO:0007669"/>
    <property type="project" value="UniProtKB-KW"/>
</dbReference>
<keyword evidence="2" id="KW-0547">Nucleotide-binding</keyword>
<sequence length="892" mass="102074">MPKQQQDQIYLSQSDNILGLLCVYDDPINLYKDGYADIPVYEESYINFFNEIFRNKNVDAPFRAIFKPNLDWDQKNFRAQYAKIVDWVYDAEKQEGYLKIKVLGYGTINSFDVQMIPSDLKLVLQEQFGNLSNKINLQELMMVFFALEKNNLDDELASQENEYATFLKFVEESIGSTKDQTLINEINSIFFRYNPQKERNWSFDDLKTSLIKYDSLIAMDKERFDKELVMTLINSVNPLILNKNKFTNEAPTKINILEVLTEISAFISNYIQTEFQITKNMNNKLNEQQKEFLLREKIKIIQSMLEEMNAPVVEDDYAKLIKDDKLKNIYPKTVRDVIASESKRITEMMQASPEATLAKTYIETLKKLPWRITQTEHLDIEHAREVLDSNHYGLDNVKERVLEYLAVIINKKLKTQKEEKEAKLPYKDDLEIDLNLFKEEKEAKKSFNNVPIITLVGPPGVGKTSLSKAIADALNRKFIKVSLGGVHDESEIRGHRRTYVGAMPGKIIKGINQVGVSNPVILLDEIDKMKSDMKGDPASAMLEVLDPEQNTHFQDHYLEHEYDLSKAIFIATANYYEAIPAPLLDRVEVIELSSYTLSEKINIARNHLLPKVLEQASLEPQFLEISDQLIEFIIKHYTKEAGVRGLKRLLDKIARKIVMKKMEHPKMRKYKLVKADVLEFLGVIKFKQEEKDIIDVPGIVNGLAYTSFGGSSLQIEVNVFKGKPEIKLTGSLKDVMKESAQIALSYVRANAQTFGIEEFDFETHTIHIHVPEGAVPKDGPSAGVTFTTALISALRNQRVPSDIGMTGEITLRGKVLEIGGLKEKSFAANQKGLTRVFIPASNEKNLQDIPDEIKSTISYIPVHDYKEIFDVIFANKQPKKVVVYKSEDKNEK</sequence>
<dbReference type="Proteomes" id="UP000289862">
    <property type="component" value="Chromosome"/>
</dbReference>
<dbReference type="InterPro" id="IPR014721">
    <property type="entry name" value="Ribsml_uS5_D2-typ_fold_subgr"/>
</dbReference>
<feature type="active site" evidence="10">
    <location>
        <position position="781"/>
    </location>
</feature>
<dbReference type="GO" id="GO:0004176">
    <property type="term" value="F:ATP-dependent peptidase activity"/>
    <property type="evidence" value="ECO:0007669"/>
    <property type="project" value="UniProtKB-UniRule"/>
</dbReference>
<dbReference type="Pfam" id="PF05362">
    <property type="entry name" value="Lon_C"/>
    <property type="match status" value="1"/>
</dbReference>
<dbReference type="RefSeq" id="WP_165260981.1">
    <property type="nucleotide sequence ID" value="NZ_QXGN01000007.1"/>
</dbReference>
<evidence type="ECO:0000256" key="7">
    <source>
        <dbReference type="ARBA" id="ARBA00026070"/>
    </source>
</evidence>
<dbReference type="SUPFAM" id="SSF52540">
    <property type="entry name" value="P-loop containing nucleoside triphosphate hydrolases"/>
    <property type="match status" value="1"/>
</dbReference>
<dbReference type="Gene3D" id="3.30.230.10">
    <property type="match status" value="1"/>
</dbReference>
<dbReference type="GO" id="GO:0006508">
    <property type="term" value="P:proteolysis"/>
    <property type="evidence" value="ECO:0007669"/>
    <property type="project" value="UniProtKB-KW"/>
</dbReference>
<dbReference type="PRINTS" id="PR00830">
    <property type="entry name" value="ENDOLAPTASE"/>
</dbReference>
<keyword evidence="3 10" id="KW-0378">Hydrolase</keyword>
<evidence type="ECO:0000256" key="9">
    <source>
        <dbReference type="ARBA" id="ARBA00053875"/>
    </source>
</evidence>
<evidence type="ECO:0000313" key="13">
    <source>
        <dbReference type="Proteomes" id="UP000289862"/>
    </source>
</evidence>
<dbReference type="EMBL" id="LR215031">
    <property type="protein sequence ID" value="VEU72821.1"/>
    <property type="molecule type" value="Genomic_DNA"/>
</dbReference>
<dbReference type="InterPro" id="IPR027417">
    <property type="entry name" value="P-loop_NTPase"/>
</dbReference>
<evidence type="ECO:0000256" key="3">
    <source>
        <dbReference type="ARBA" id="ARBA00022801"/>
    </source>
</evidence>
<accession>A0A449AZ92</accession>
<dbReference type="GO" id="GO:0004252">
    <property type="term" value="F:serine-type endopeptidase activity"/>
    <property type="evidence" value="ECO:0007669"/>
    <property type="project" value="UniProtKB-UniRule"/>
</dbReference>
<keyword evidence="13" id="KW-1185">Reference proteome</keyword>
<dbReference type="CDD" id="cd19500">
    <property type="entry name" value="RecA-like_Lon"/>
    <property type="match status" value="1"/>
</dbReference>
<dbReference type="InterPro" id="IPR003959">
    <property type="entry name" value="ATPase_AAA_core"/>
</dbReference>
<dbReference type="InterPro" id="IPR004815">
    <property type="entry name" value="Lon_bac/euk-typ"/>
</dbReference>
<evidence type="ECO:0000256" key="2">
    <source>
        <dbReference type="ARBA" id="ARBA00022741"/>
    </source>
</evidence>